<comment type="caution">
    <text evidence="2">The sequence shown here is derived from an EMBL/GenBank/DDBJ whole genome shotgun (WGS) entry which is preliminary data.</text>
</comment>
<sequence>MKKTAVLLALLVLGSLLAVGTGQVSALTVTKHEYVGPLSYETFPVVVWINSTLASQYGLSSAGWYLFGGSRYSSDRVTITIDGQQLTLSPQNNINRAYWFITSNKTIGDVYLGDTKLTKVVAVAATETSISAGGTKSIYTTGYLWVYGGSEVSVEGIPASDTSGLRVLYVESDAGNIAIHNSDSQYTHIVVYLTGYPLTAVTFHFSDGLTGQALSGVTVKEGDSTLGTLNDGDTLELPVSQHTLTFEKSGYWSTTATVDVQNDTSLSVVMYPSSAAFKFENFPESINILENTIYTLTFTLSPITTDAAYNTYLSISGLTSLLEVQKDGSTISPESGKYYLGDISSPVQVSIKFKAGAVGQHGFTLSVESHDAIMSKTYTTTKQVTYTVEPLPFSVQMPQEWQVGQNELRISESSGQSYLITAVLKDSSGNEVWSDSHAFSPYEAYSFSVNVPSEGAYTLELQWNGQTASYDVTVNPAISLTTKTLTVEKGGEGTIVLHFKNPSSSVQYYTIKVSGGFLPSEINQSISVAPLTEKDVSIAFAVPEDLTYDAYELNVQVLQGNATVFQDKVAVSISDSGGFSLLGGGSSGNTWLWIGAGGLGLLTLIALARRR</sequence>
<feature type="transmembrane region" description="Helical" evidence="1">
    <location>
        <begin position="590"/>
        <end position="608"/>
    </location>
</feature>
<dbReference type="Proteomes" id="UP000053462">
    <property type="component" value="Unassembled WGS sequence"/>
</dbReference>
<evidence type="ECO:0000313" key="3">
    <source>
        <dbReference type="Proteomes" id="UP000053462"/>
    </source>
</evidence>
<dbReference type="STRING" id="227598.APY94_03980"/>
<reference evidence="2 3" key="1">
    <citation type="submission" date="2015-10" db="EMBL/GenBank/DDBJ databases">
        <title>Draft genome sequence of Thermococcus celericrescens strain DSM 17994.</title>
        <authorList>
            <person name="Hong S.-J."/>
            <person name="Park C.-E."/>
            <person name="Shin J.-H."/>
        </authorList>
    </citation>
    <scope>NUCLEOTIDE SEQUENCE [LARGE SCALE GENOMIC DNA]</scope>
    <source>
        <strain evidence="2 3">DSM 17994</strain>
    </source>
</reference>
<protein>
    <recommendedName>
        <fullName evidence="4">PEGA domain-containing protein</fullName>
    </recommendedName>
</protein>
<keyword evidence="3" id="KW-1185">Reference proteome</keyword>
<proteinExistence type="predicted"/>
<keyword evidence="1" id="KW-0812">Transmembrane</keyword>
<evidence type="ECO:0008006" key="4">
    <source>
        <dbReference type="Google" id="ProtNLM"/>
    </source>
</evidence>
<name>A0A117ITG1_9EURY</name>
<organism evidence="2 3">
    <name type="scientific">Thermococcus celericrescens</name>
    <dbReference type="NCBI Taxonomy" id="227598"/>
    <lineage>
        <taxon>Archaea</taxon>
        <taxon>Methanobacteriati</taxon>
        <taxon>Methanobacteriota</taxon>
        <taxon>Thermococci</taxon>
        <taxon>Thermococcales</taxon>
        <taxon>Thermococcaceae</taxon>
        <taxon>Thermococcus</taxon>
    </lineage>
</organism>
<accession>A0A117ITG1</accession>
<dbReference type="SUPFAM" id="SSF49464">
    <property type="entry name" value="Carboxypeptidase regulatory domain-like"/>
    <property type="match status" value="1"/>
</dbReference>
<evidence type="ECO:0000256" key="1">
    <source>
        <dbReference type="SAM" id="Phobius"/>
    </source>
</evidence>
<evidence type="ECO:0000313" key="2">
    <source>
        <dbReference type="EMBL" id="KUH33897.1"/>
    </source>
</evidence>
<dbReference type="AlphaFoldDB" id="A0A117ITG1"/>
<keyword evidence="1" id="KW-0472">Membrane</keyword>
<gene>
    <name evidence="2" type="ORF">APY94_03980</name>
</gene>
<dbReference type="EMBL" id="LLYW01000013">
    <property type="protein sequence ID" value="KUH33897.1"/>
    <property type="molecule type" value="Genomic_DNA"/>
</dbReference>
<keyword evidence="1" id="KW-1133">Transmembrane helix</keyword>
<dbReference type="InterPro" id="IPR008969">
    <property type="entry name" value="CarboxyPept-like_regulatory"/>
</dbReference>